<dbReference type="EMBL" id="CDMZ01000992">
    <property type="protein sequence ID" value="CEM25236.1"/>
    <property type="molecule type" value="Genomic_DNA"/>
</dbReference>
<dbReference type="Pfam" id="PF17942">
    <property type="entry name" value="Morc6_S5"/>
    <property type="match status" value="1"/>
</dbReference>
<evidence type="ECO:0000256" key="1">
    <source>
        <dbReference type="ARBA" id="ARBA00004123"/>
    </source>
</evidence>
<dbReference type="InterPro" id="IPR036890">
    <property type="entry name" value="HATPase_C_sf"/>
</dbReference>
<dbReference type="GO" id="GO:0005634">
    <property type="term" value="C:nucleus"/>
    <property type="evidence" value="ECO:0007669"/>
    <property type="project" value="UniProtKB-SubCell"/>
</dbReference>
<dbReference type="PROSITE" id="PS51050">
    <property type="entry name" value="ZF_CW"/>
    <property type="match status" value="1"/>
</dbReference>
<dbReference type="InterPro" id="IPR045261">
    <property type="entry name" value="MORC_ATPase"/>
</dbReference>
<dbReference type="InterPro" id="IPR041006">
    <property type="entry name" value="Morc_S5"/>
</dbReference>
<dbReference type="GO" id="GO:0008270">
    <property type="term" value="F:zinc ion binding"/>
    <property type="evidence" value="ECO:0007669"/>
    <property type="project" value="UniProtKB-KW"/>
</dbReference>
<gene>
    <name evidence="9" type="ORF">Cvel_4364</name>
</gene>
<evidence type="ECO:0000256" key="3">
    <source>
        <dbReference type="ARBA" id="ARBA00022771"/>
    </source>
</evidence>
<reference evidence="9" key="1">
    <citation type="submission" date="2014-11" db="EMBL/GenBank/DDBJ databases">
        <authorList>
            <person name="Otto D Thomas"/>
            <person name="Naeem Raeece"/>
        </authorList>
    </citation>
    <scope>NUCLEOTIDE SEQUENCE</scope>
</reference>
<protein>
    <recommendedName>
        <fullName evidence="8">CW-type domain-containing protein</fullName>
    </recommendedName>
</protein>
<dbReference type="VEuPathDB" id="CryptoDB:Cvel_4364"/>
<dbReference type="PANTHER" id="PTHR23336">
    <property type="entry name" value="ZINC FINGER CW-TYPE COILED-COIL DOMAIN PROTEIN 3"/>
    <property type="match status" value="1"/>
</dbReference>
<feature type="compositionally biased region" description="Acidic residues" evidence="7">
    <location>
        <begin position="620"/>
        <end position="630"/>
    </location>
</feature>
<feature type="region of interest" description="Disordered" evidence="7">
    <location>
        <begin position="603"/>
        <end position="662"/>
    </location>
</feature>
<comment type="subcellular location">
    <subcellularLocation>
        <location evidence="1">Nucleus</location>
    </subcellularLocation>
</comment>
<feature type="compositionally biased region" description="Polar residues" evidence="7">
    <location>
        <begin position="100"/>
        <end position="137"/>
    </location>
</feature>
<dbReference type="Gene3D" id="3.30.565.10">
    <property type="entry name" value="Histidine kinase-like ATPase, C-terminal domain"/>
    <property type="match status" value="1"/>
</dbReference>
<dbReference type="PANTHER" id="PTHR23336:SF11">
    <property type="entry name" value="OS06G0622000 PROTEIN"/>
    <property type="match status" value="1"/>
</dbReference>
<dbReference type="AlphaFoldDB" id="A0A0G4G9P0"/>
<feature type="domain" description="CW-type" evidence="8">
    <location>
        <begin position="544"/>
        <end position="626"/>
    </location>
</feature>
<accession>A0A0G4G9P0</accession>
<keyword evidence="3" id="KW-0863">Zinc-finger</keyword>
<keyword evidence="5" id="KW-0175">Coiled coil</keyword>
<name>A0A0G4G9P0_9ALVE</name>
<keyword evidence="6" id="KW-0539">Nucleus</keyword>
<keyword evidence="2" id="KW-0479">Metal-binding</keyword>
<evidence type="ECO:0000259" key="8">
    <source>
        <dbReference type="PROSITE" id="PS51050"/>
    </source>
</evidence>
<evidence type="ECO:0000256" key="6">
    <source>
        <dbReference type="ARBA" id="ARBA00023242"/>
    </source>
</evidence>
<evidence type="ECO:0000256" key="7">
    <source>
        <dbReference type="SAM" id="MobiDB-lite"/>
    </source>
</evidence>
<feature type="region of interest" description="Disordered" evidence="7">
    <location>
        <begin position="47"/>
        <end position="137"/>
    </location>
</feature>
<dbReference type="InterPro" id="IPR011124">
    <property type="entry name" value="Znf_CW"/>
</dbReference>
<evidence type="ECO:0000256" key="2">
    <source>
        <dbReference type="ARBA" id="ARBA00022723"/>
    </source>
</evidence>
<feature type="compositionally biased region" description="Acidic residues" evidence="7">
    <location>
        <begin position="650"/>
        <end position="662"/>
    </location>
</feature>
<dbReference type="SUPFAM" id="SSF55874">
    <property type="entry name" value="ATPase domain of HSP90 chaperone/DNA topoisomerase II/histidine kinase"/>
    <property type="match status" value="1"/>
</dbReference>
<evidence type="ECO:0000256" key="4">
    <source>
        <dbReference type="ARBA" id="ARBA00022833"/>
    </source>
</evidence>
<proteinExistence type="predicted"/>
<sequence>MPAWYWSQSADSTGTVGKRWKVLDVKTGQTLYQQVVGGGWETFVPHQDHLRLAEEGNKTEEERRRREEERRRREEERRRREEDEADFERRRERKLLPRQSEITSHSESTSGFASPRRTNTSRGVSPGRTTSINQTASPGMLVRVQKNYLEGMQQRHGAWLFGGVAEMVHNSSDADATQLYIDVFFDSHHQENVLEVRDNGTGMSPETVKDRLFSFGRDEAETQRDQSKAGRWGVGYKMGSMRVADTAVVVTKQKKSDTVSVGIMCNRPFREEGRLFVFENTTLTYPDFRVHPRYSSQEKYDKVASELAQWSFLNREKIAWVVATRWRDNESGTAVFLQHWREGFERLEVVRPCSNEGGEGGDLRLVDSTRKGRMFQQEMRENSNDPVRIDFSLREYLRWMFFEPKMQIFVLGAPVQTDRITETLERCESVTLMKHNGRPLTALLGYSKEFEERKTGGAMLYGANCLIKAFERKSLDLNENQGWGLVAAVHVPLGKGFELQQHKQAFVPTPPFVKIMAALRGKVLARLYRENHPAPVTLESRESDLSVFGWAQCENRKCRGNDGGKWRKVPQSLHARLEDPVSSEHFFCYHEECPVMVRLRGDPKNRHLTPSQLAEKACDEPEDEMEEDEVTTAARVDGQDTRAGRGAGEDLTDDEGGESDDEPGVLYHVLEPADMLKFDRDGKLQAIERLPKMRNTSEAEEAYGKLWHHVQNGDKKHFRSKFISCTKKMKWALWYFQRRSQAEERWEGPIFEIDVEKWKKEMEPRGKRLIDISKPSGVKQNGGSLGSQISSWSISASEVVLPSRIPVEAIRAVYNPLKKVLRKDGGEAISSRHRLHNVVGYAQNGFLKWSDHFERAFSTDKDVR</sequence>
<evidence type="ECO:0000256" key="5">
    <source>
        <dbReference type="ARBA" id="ARBA00023054"/>
    </source>
</evidence>
<keyword evidence="4" id="KW-0862">Zinc</keyword>
<organism evidence="9">
    <name type="scientific">Chromera velia CCMP2878</name>
    <dbReference type="NCBI Taxonomy" id="1169474"/>
    <lineage>
        <taxon>Eukaryota</taxon>
        <taxon>Sar</taxon>
        <taxon>Alveolata</taxon>
        <taxon>Colpodellida</taxon>
        <taxon>Chromeraceae</taxon>
        <taxon>Chromera</taxon>
    </lineage>
</organism>
<dbReference type="GO" id="GO:0016887">
    <property type="term" value="F:ATP hydrolysis activity"/>
    <property type="evidence" value="ECO:0007669"/>
    <property type="project" value="InterPro"/>
</dbReference>
<feature type="compositionally biased region" description="Basic and acidic residues" evidence="7">
    <location>
        <begin position="47"/>
        <end position="90"/>
    </location>
</feature>
<dbReference type="Pfam" id="PF13589">
    <property type="entry name" value="HATPase_c_3"/>
    <property type="match status" value="1"/>
</dbReference>
<evidence type="ECO:0000313" key="9">
    <source>
        <dbReference type="EMBL" id="CEM25236.1"/>
    </source>
</evidence>